<protein>
    <submittedName>
        <fullName evidence="1">Uncharacterized protein</fullName>
    </submittedName>
</protein>
<keyword evidence="2" id="KW-1185">Reference proteome</keyword>
<reference evidence="1 2" key="1">
    <citation type="journal article" date="2021" name="Elife">
        <title>Chloroplast acquisition without the gene transfer in kleptoplastic sea slugs, Plakobranchus ocellatus.</title>
        <authorList>
            <person name="Maeda T."/>
            <person name="Takahashi S."/>
            <person name="Yoshida T."/>
            <person name="Shimamura S."/>
            <person name="Takaki Y."/>
            <person name="Nagai Y."/>
            <person name="Toyoda A."/>
            <person name="Suzuki Y."/>
            <person name="Arimoto A."/>
            <person name="Ishii H."/>
            <person name="Satoh N."/>
            <person name="Nishiyama T."/>
            <person name="Hasebe M."/>
            <person name="Maruyama T."/>
            <person name="Minagawa J."/>
            <person name="Obokata J."/>
            <person name="Shigenobu S."/>
        </authorList>
    </citation>
    <scope>NUCLEOTIDE SEQUENCE [LARGE SCALE GENOMIC DNA]</scope>
</reference>
<name>A0AAV4FZF3_9GAST</name>
<evidence type="ECO:0000313" key="2">
    <source>
        <dbReference type="Proteomes" id="UP000762676"/>
    </source>
</evidence>
<comment type="caution">
    <text evidence="1">The sequence shown here is derived from an EMBL/GenBank/DDBJ whole genome shotgun (WGS) entry which is preliminary data.</text>
</comment>
<dbReference type="Proteomes" id="UP000762676">
    <property type="component" value="Unassembled WGS sequence"/>
</dbReference>
<sequence>MQVKSGVTEVGVLVLISLAVLISLLKDLEALTLHLGKTHHFGDILRLDLSFNSDLRNVQCFIRLEIQGEVVRWCEVPFTRCKAVKEHKISFQPGKGEDTFVTVELPTDLYFSQIYPNGSEAQRQSSGFVEVNCPRLRLIKTKTFVLEEPKVNVDLLSMEVGIYSTPSDKKGNIESIVAQLDSIAASVQWSERLYIQVENPLSNYSYKMELARIVQAKVTRDCPVDTMGGEIDLSTLNSHDSPLHCPVALETSRLVVEPYMMSFGLIMLTVNVRDTRNALFQKRGYFKVKNDQSWLVPFSEHTRPSADEFSVSYSGKVGFTLNFHDSYFLYQLPSFGHHKDFLTTPRVFFDCRGNDAWDVCGKAVTSPDGYSFFVDAATIRDGTTSGLNFAGEITIAANWIIVLDKFRYSHVTFRKISVSKNSIEVDIKCVRNCLPRSIPGMPAVYFTTCKKCEWNHPESYLYRWKTSPRVLNITGGDTRYLTIENIPTTDFVLSVTVTDITDWGLGTASKKIKVATGFSKPRFSYTITPSNTESPFDLFDIDIQMPIKVRSKEMSALPVKKYIRIDLQEAALQFEVCSFTAPINKVALHFGHNRSIHGFVGVQTADLHRHELSTTIIQKDPKQATDANDTLQARCTTAESGTFDLTGAVAIAQEIYTGDYEDAEISKCFRILRPLVVGRIHSSRYVPAYKILYLFYMAVRHEFLWRSSPFYFATYLKDMEFTKDLIFKTAVQRTEDLHFFTQCQLEAIVRVFGNPAFKLSKTQYWKVLIQLRTNIVNTARGFLNLLETRGQVIRFDLPGVGVYMWWSSYRDAPPLLIDPSSVQSVINIKIPSKALDASTFPAIYGDLPPEGVDPFINVLVLVTDNVYLWSPDRNPNCGTVHLYVYTKTHDKRLDLGFFKLPIRLSFQNVHERDKALKTPMKVVKEDDIVADSNCIIFW</sequence>
<feature type="non-terminal residue" evidence="1">
    <location>
        <position position="938"/>
    </location>
</feature>
<dbReference type="AlphaFoldDB" id="A0AAV4FZF3"/>
<accession>A0AAV4FZF3</accession>
<proteinExistence type="predicted"/>
<gene>
    <name evidence="1" type="ORF">ElyMa_005841700</name>
</gene>
<organism evidence="1 2">
    <name type="scientific">Elysia marginata</name>
    <dbReference type="NCBI Taxonomy" id="1093978"/>
    <lineage>
        <taxon>Eukaryota</taxon>
        <taxon>Metazoa</taxon>
        <taxon>Spiralia</taxon>
        <taxon>Lophotrochozoa</taxon>
        <taxon>Mollusca</taxon>
        <taxon>Gastropoda</taxon>
        <taxon>Heterobranchia</taxon>
        <taxon>Euthyneura</taxon>
        <taxon>Panpulmonata</taxon>
        <taxon>Sacoglossa</taxon>
        <taxon>Placobranchoidea</taxon>
        <taxon>Plakobranchidae</taxon>
        <taxon>Elysia</taxon>
    </lineage>
</organism>
<evidence type="ECO:0000313" key="1">
    <source>
        <dbReference type="EMBL" id="GFR78115.1"/>
    </source>
</evidence>
<dbReference type="EMBL" id="BMAT01011731">
    <property type="protein sequence ID" value="GFR78115.1"/>
    <property type="molecule type" value="Genomic_DNA"/>
</dbReference>